<dbReference type="EMBL" id="VSRR010030810">
    <property type="protein sequence ID" value="MPC70242.1"/>
    <property type="molecule type" value="Genomic_DNA"/>
</dbReference>
<protein>
    <submittedName>
        <fullName evidence="2">Uncharacterized protein</fullName>
    </submittedName>
</protein>
<reference evidence="2 3" key="1">
    <citation type="submission" date="2019-05" db="EMBL/GenBank/DDBJ databases">
        <title>Another draft genome of Portunus trituberculatus and its Hox gene families provides insights of decapod evolution.</title>
        <authorList>
            <person name="Jeong J.-H."/>
            <person name="Song I."/>
            <person name="Kim S."/>
            <person name="Choi T."/>
            <person name="Kim D."/>
            <person name="Ryu S."/>
            <person name="Kim W."/>
        </authorList>
    </citation>
    <scope>NUCLEOTIDE SEQUENCE [LARGE SCALE GENOMIC DNA]</scope>
    <source>
        <tissue evidence="2">Muscle</tissue>
    </source>
</reference>
<organism evidence="2 3">
    <name type="scientific">Portunus trituberculatus</name>
    <name type="common">Swimming crab</name>
    <name type="synonym">Neptunus trituberculatus</name>
    <dbReference type="NCBI Taxonomy" id="210409"/>
    <lineage>
        <taxon>Eukaryota</taxon>
        <taxon>Metazoa</taxon>
        <taxon>Ecdysozoa</taxon>
        <taxon>Arthropoda</taxon>
        <taxon>Crustacea</taxon>
        <taxon>Multicrustacea</taxon>
        <taxon>Malacostraca</taxon>
        <taxon>Eumalacostraca</taxon>
        <taxon>Eucarida</taxon>
        <taxon>Decapoda</taxon>
        <taxon>Pleocyemata</taxon>
        <taxon>Brachyura</taxon>
        <taxon>Eubrachyura</taxon>
        <taxon>Portunoidea</taxon>
        <taxon>Portunidae</taxon>
        <taxon>Portuninae</taxon>
        <taxon>Portunus</taxon>
    </lineage>
</organism>
<name>A0A5B7HG99_PORTR</name>
<evidence type="ECO:0000313" key="2">
    <source>
        <dbReference type="EMBL" id="MPC70242.1"/>
    </source>
</evidence>
<dbReference type="AlphaFoldDB" id="A0A5B7HG99"/>
<accession>A0A5B7HG99</accession>
<feature type="region of interest" description="Disordered" evidence="1">
    <location>
        <begin position="1"/>
        <end position="20"/>
    </location>
</feature>
<keyword evidence="3" id="KW-1185">Reference proteome</keyword>
<feature type="compositionally biased region" description="Polar residues" evidence="1">
    <location>
        <begin position="1"/>
        <end position="10"/>
    </location>
</feature>
<comment type="caution">
    <text evidence="2">The sequence shown here is derived from an EMBL/GenBank/DDBJ whole genome shotgun (WGS) entry which is preliminary data.</text>
</comment>
<evidence type="ECO:0000256" key="1">
    <source>
        <dbReference type="SAM" id="MobiDB-lite"/>
    </source>
</evidence>
<sequence>MQAKPSQTLDSPAMKCHTTRVPHSAAPQTFKRRTVECTACPACLTKSHKKHRPQVRSFSNHTLHLFIKCAREETLYQARLRPVCSKSHTVKANQLCAI</sequence>
<gene>
    <name evidence="2" type="ORF">E2C01_064484</name>
</gene>
<dbReference type="Proteomes" id="UP000324222">
    <property type="component" value="Unassembled WGS sequence"/>
</dbReference>
<proteinExistence type="predicted"/>
<evidence type="ECO:0000313" key="3">
    <source>
        <dbReference type="Proteomes" id="UP000324222"/>
    </source>
</evidence>